<dbReference type="EMBL" id="CP027059">
    <property type="protein sequence ID" value="UQZ85575.1"/>
    <property type="molecule type" value="Genomic_DNA"/>
</dbReference>
<keyword evidence="2" id="KW-0813">Transport</keyword>
<feature type="chain" id="PRO_5047469125" evidence="4">
    <location>
        <begin position="20"/>
        <end position="417"/>
    </location>
</feature>
<accession>A0ABY4RTN3</accession>
<dbReference type="InterPro" id="IPR006059">
    <property type="entry name" value="SBP"/>
</dbReference>
<feature type="signal peptide" evidence="4">
    <location>
        <begin position="1"/>
        <end position="19"/>
    </location>
</feature>
<dbReference type="Gene3D" id="3.40.190.10">
    <property type="entry name" value="Periplasmic binding protein-like II"/>
    <property type="match status" value="2"/>
</dbReference>
<dbReference type="Pfam" id="PF13416">
    <property type="entry name" value="SBP_bac_8"/>
    <property type="match status" value="1"/>
</dbReference>
<reference evidence="5" key="2">
    <citation type="journal article" date="2021" name="J Anim Sci Technol">
        <title>Complete genome sequence of Paenibacillus konkukensis sp. nov. SK3146 as a potential probiotic strain.</title>
        <authorList>
            <person name="Jung H.I."/>
            <person name="Park S."/>
            <person name="Niu K.M."/>
            <person name="Lee S.W."/>
            <person name="Kothari D."/>
            <person name="Yi K.J."/>
            <person name="Kim S.K."/>
        </authorList>
    </citation>
    <scope>NUCLEOTIDE SEQUENCE</scope>
    <source>
        <strain evidence="5">SK3146</strain>
    </source>
</reference>
<dbReference type="Proteomes" id="UP001057134">
    <property type="component" value="Chromosome"/>
</dbReference>
<evidence type="ECO:0000313" key="6">
    <source>
        <dbReference type="Proteomes" id="UP001057134"/>
    </source>
</evidence>
<dbReference type="PANTHER" id="PTHR30061:SF50">
    <property type="entry name" value="MALTOSE_MALTODEXTRIN-BINDING PERIPLASMIC PROTEIN"/>
    <property type="match status" value="1"/>
</dbReference>
<organism evidence="5 6">
    <name type="scientific">Paenibacillus konkukensis</name>
    <dbReference type="NCBI Taxonomy" id="2020716"/>
    <lineage>
        <taxon>Bacteria</taxon>
        <taxon>Bacillati</taxon>
        <taxon>Bacillota</taxon>
        <taxon>Bacilli</taxon>
        <taxon>Bacillales</taxon>
        <taxon>Paenibacillaceae</taxon>
        <taxon>Paenibacillus</taxon>
    </lineage>
</organism>
<evidence type="ECO:0000256" key="2">
    <source>
        <dbReference type="ARBA" id="ARBA00022448"/>
    </source>
</evidence>
<dbReference type="SUPFAM" id="SSF53850">
    <property type="entry name" value="Periplasmic binding protein-like II"/>
    <property type="match status" value="1"/>
</dbReference>
<evidence type="ECO:0000256" key="4">
    <source>
        <dbReference type="SAM" id="SignalP"/>
    </source>
</evidence>
<name>A0ABY4RTN3_9BACL</name>
<evidence type="ECO:0000256" key="1">
    <source>
        <dbReference type="ARBA" id="ARBA00008520"/>
    </source>
</evidence>
<protein>
    <submittedName>
        <fullName evidence="5">Cyclodextrin-binding protein</fullName>
    </submittedName>
</protein>
<dbReference type="RefSeq" id="WP_249861192.1">
    <property type="nucleotide sequence ID" value="NZ_CP027059.1"/>
</dbReference>
<keyword evidence="6" id="KW-1185">Reference proteome</keyword>
<evidence type="ECO:0000313" key="5">
    <source>
        <dbReference type="EMBL" id="UQZ85575.1"/>
    </source>
</evidence>
<dbReference type="CDD" id="cd13585">
    <property type="entry name" value="PBP2_TMBP_like"/>
    <property type="match status" value="1"/>
</dbReference>
<sequence>MKKKWLLASLTLIFSFVTACSSETGSAPAPKESAEMSNPPNEQVKITWWDFQPNQAMIDALTNLIAAYEKEHPNVKIERTFVPFADIKNKLLLGSAAGQLPDIVMIDGPDHQAFASAGVLADITEEVKAWGEADQYFEAPWNATMYKGKNYGIPVSNNNLGLFYNDDLLKQAGVEPPKTWDELKTVAKKLSGNGVYGLAIAAPKSEQLTFQYLPFLWQAGSDLTNIDNPGTVDTLKLYKDLVASGSMSKEVLTQDQQATFLQFMAGKVAMVLSGPWQLPALNEAKFKWGLADLPSGKEKATILGGDDWAITATSKHKDIAWDIIKFSQKPEYLKPLLIGGARIPSRKDLINDSYWQTDKYMKIFADQHQYAKARAYGPNYPKISEAVQDMVQQTVTGVKSPEDAVKEAAGKIKPLLQ</sequence>
<proteinExistence type="inferred from homology"/>
<comment type="similarity">
    <text evidence="1">Belongs to the bacterial solute-binding protein 1 family.</text>
</comment>
<reference evidence="5" key="1">
    <citation type="submission" date="2018-02" db="EMBL/GenBank/DDBJ databases">
        <authorList>
            <person name="Kim S.-K."/>
            <person name="Jung H.-I."/>
            <person name="Lee S.-W."/>
        </authorList>
    </citation>
    <scope>NUCLEOTIDE SEQUENCE</scope>
    <source>
        <strain evidence="5">SK3146</strain>
    </source>
</reference>
<dbReference type="PANTHER" id="PTHR30061">
    <property type="entry name" value="MALTOSE-BINDING PERIPLASMIC PROTEIN"/>
    <property type="match status" value="1"/>
</dbReference>
<dbReference type="PROSITE" id="PS51257">
    <property type="entry name" value="PROKAR_LIPOPROTEIN"/>
    <property type="match status" value="1"/>
</dbReference>
<gene>
    <name evidence="5" type="primary">cycB_4</name>
    <name evidence="5" type="ORF">SK3146_04864</name>
</gene>
<keyword evidence="3 4" id="KW-0732">Signal</keyword>
<evidence type="ECO:0000256" key="3">
    <source>
        <dbReference type="ARBA" id="ARBA00022729"/>
    </source>
</evidence>